<keyword evidence="2" id="KW-1133">Transmembrane helix</keyword>
<accession>A0A6C0K4G4</accession>
<proteinExistence type="predicted"/>
<dbReference type="EMBL" id="MN740776">
    <property type="protein sequence ID" value="QHU10954.1"/>
    <property type="molecule type" value="Genomic_DNA"/>
</dbReference>
<organism evidence="3">
    <name type="scientific">viral metagenome</name>
    <dbReference type="NCBI Taxonomy" id="1070528"/>
    <lineage>
        <taxon>unclassified sequences</taxon>
        <taxon>metagenomes</taxon>
        <taxon>organismal metagenomes</taxon>
    </lineage>
</organism>
<dbReference type="AlphaFoldDB" id="A0A6C0K4G4"/>
<evidence type="ECO:0000256" key="2">
    <source>
        <dbReference type="SAM" id="Phobius"/>
    </source>
</evidence>
<evidence type="ECO:0000256" key="1">
    <source>
        <dbReference type="SAM" id="MobiDB-lite"/>
    </source>
</evidence>
<feature type="transmembrane region" description="Helical" evidence="2">
    <location>
        <begin position="348"/>
        <end position="369"/>
    </location>
</feature>
<keyword evidence="2" id="KW-0812">Transmembrane</keyword>
<keyword evidence="2" id="KW-0472">Membrane</keyword>
<reference evidence="3" key="1">
    <citation type="journal article" date="2020" name="Nature">
        <title>Giant virus diversity and host interactions through global metagenomics.</title>
        <authorList>
            <person name="Schulz F."/>
            <person name="Roux S."/>
            <person name="Paez-Espino D."/>
            <person name="Jungbluth S."/>
            <person name="Walsh D.A."/>
            <person name="Denef V.J."/>
            <person name="McMahon K.D."/>
            <person name="Konstantinidis K.T."/>
            <person name="Eloe-Fadrosh E.A."/>
            <person name="Kyrpides N.C."/>
            <person name="Woyke T."/>
        </authorList>
    </citation>
    <scope>NUCLEOTIDE SEQUENCE</scope>
    <source>
        <strain evidence="3">GVMAG-S-1101165-83</strain>
    </source>
</reference>
<evidence type="ECO:0000313" key="3">
    <source>
        <dbReference type="EMBL" id="QHU10954.1"/>
    </source>
</evidence>
<feature type="region of interest" description="Disordered" evidence="1">
    <location>
        <begin position="102"/>
        <end position="121"/>
    </location>
</feature>
<name>A0A6C0K4G4_9ZZZZ</name>
<sequence>MQISLFLLISIVSLSTGGKIINKHLDRLLQGSANYGSGPNYGSVVKKSYASYGSGVESKYSTAGSNAKHWSTNVEHGSYKQYSRASHNYVFSGNIGSGKKKHHSYAIKGSGSTGGSSSSRNNHYSYAVKGSGAYSGTKGGSGSNGPYDIFAPTMRPTEALPPIYQPPPPTHYPTSYKSIPVVPITFNQPTIEGIEVPEIPLSFQIEQGANGWAQYPSDSHPLEKAFTNVVAKTAGIVESSVSDMKIKKTQRRVLSTSFIVSYYITTTPALNGEKTQLETYYKIANKLTLSINNNNFSSELYCLGVKLNVSSITFSNYAVIYPTLSPTSAINVLSSAGASDQSPLTDSISIGVGILIAIGVLCAFVSFYLKSKRDQKINREISIIEIPQHIEKVRNPMTDIIPDPLRRIAITHTQMPSE</sequence>
<protein>
    <submittedName>
        <fullName evidence="3">Uncharacterized protein</fullName>
    </submittedName>
</protein>